<evidence type="ECO:0000313" key="5">
    <source>
        <dbReference type="Proteomes" id="UP000325684"/>
    </source>
</evidence>
<dbReference type="RefSeq" id="WP_150946227.1">
    <property type="nucleotide sequence ID" value="NZ_VCMV01000025.1"/>
</dbReference>
<sequence length="627" mass="69558">MRTALATVCLSGTLTEKIEAIAAAQFKGVEIFENDLLSFNGTPAQARRMIEDLGLETITFQPFRDFEGMPEPQRSKVFARAERKFDVMEELGCDLLMVCSNVSPDALGGIERAAADFHELGERAAKRGLRVAFEALSWGRHIHDYRDSWEVVRRADHPAVGLVLDSFHVLARGTDLSAIRSIPPERIFLVQMADAPKLDMDYLSWSRHYRCFPGQGDLPIDDFMLALHATGFDGLLSLEIFNDRFRAGSARSVAVDGQRSLIVMLDELRRRTGAAVLDLPNLPSKAQCSGIEFVEFAVDERSAVGLEQTLTGLGFRKAGVHHSKAVTRWRQGNLNIVVNADKEGFAHSFNITHGTSVCALALRVSDARGTVERAVRLLDQPFQQPVGPGEMDVPAVRGLGGSLLYFVDHETGLDRLWDVDFKRIDDDFTGAGLTAVDHVSQSMHYEEMLTWLLFYMSLLDVQKMPVQTVIDPGGVVQSQAVETRDGALRLVLNASQSRHTLSSRFLTELFGSGVQHVAFATGDIFATVEQLKANGVDLLPIPENYYDDLEARTDLTAENVERLRGGNIMYDREGSDEYLQAYTKAMEGGFFFEIVERRNYRGYGATNAPIRLASQSRLASDPTPPTF</sequence>
<dbReference type="InterPro" id="IPR013022">
    <property type="entry name" value="Xyl_isomerase-like_TIM-brl"/>
</dbReference>
<accession>A0A5N3P863</accession>
<dbReference type="GO" id="GO:0046872">
    <property type="term" value="F:metal ion binding"/>
    <property type="evidence" value="ECO:0007669"/>
    <property type="project" value="UniProtKB-UniRule"/>
</dbReference>
<dbReference type="Pfam" id="PF14696">
    <property type="entry name" value="Glyoxalase_5"/>
    <property type="match status" value="1"/>
</dbReference>
<feature type="binding site" evidence="2">
    <location>
        <position position="239"/>
    </location>
    <ligand>
        <name>a divalent metal cation</name>
        <dbReference type="ChEBI" id="CHEBI:60240"/>
        <note>catalytic</note>
    </ligand>
</feature>
<dbReference type="InterPro" id="IPR050312">
    <property type="entry name" value="IolE/XylAMocC-like"/>
</dbReference>
<keyword evidence="4" id="KW-0413">Isomerase</keyword>
<feature type="binding site" evidence="2">
    <location>
        <position position="516"/>
    </location>
    <ligand>
        <name>Mg(2+)</name>
        <dbReference type="ChEBI" id="CHEBI:18420"/>
    </ligand>
</feature>
<dbReference type="PANTHER" id="PTHR12110">
    <property type="entry name" value="HYDROXYPYRUVATE ISOMERASE"/>
    <property type="match status" value="1"/>
</dbReference>
<feature type="binding site" evidence="2">
    <location>
        <position position="593"/>
    </location>
    <ligand>
        <name>Mg(2+)</name>
        <dbReference type="ChEBI" id="CHEBI:18420"/>
    </ligand>
</feature>
<dbReference type="InterPro" id="IPR004360">
    <property type="entry name" value="Glyas_Fos-R_dOase_dom"/>
</dbReference>
<name>A0A5N3P863_9HYPH</name>
<dbReference type="InterPro" id="IPR041736">
    <property type="entry name" value="4OHPhenylPyrv_dOase_N"/>
</dbReference>
<dbReference type="PROSITE" id="PS51819">
    <property type="entry name" value="VOC"/>
    <property type="match status" value="2"/>
</dbReference>
<comment type="caution">
    <text evidence="4">The sequence shown here is derived from an EMBL/GenBank/DDBJ whole genome shotgun (WGS) entry which is preliminary data.</text>
</comment>
<feature type="binding site" evidence="2">
    <location>
        <position position="165"/>
    </location>
    <ligand>
        <name>a divalent metal cation</name>
        <dbReference type="ChEBI" id="CHEBI:60240"/>
        <note>catalytic</note>
    </ligand>
</feature>
<comment type="catalytic activity">
    <reaction evidence="2">
        <text>3-dehydroshikimate = 3,4-dihydroxybenzoate + H2O</text>
        <dbReference type="Rhea" id="RHEA:24848"/>
        <dbReference type="ChEBI" id="CHEBI:15377"/>
        <dbReference type="ChEBI" id="CHEBI:16630"/>
        <dbReference type="ChEBI" id="CHEBI:36241"/>
        <dbReference type="EC" id="4.2.1.118"/>
    </reaction>
</comment>
<dbReference type="UniPathway" id="UPA00088"/>
<dbReference type="InterPro" id="IPR037523">
    <property type="entry name" value="VOC_core"/>
</dbReference>
<evidence type="ECO:0000313" key="4">
    <source>
        <dbReference type="EMBL" id="KAB0265917.1"/>
    </source>
</evidence>
<dbReference type="InterPro" id="IPR043700">
    <property type="entry name" value="DSD"/>
</dbReference>
<feature type="binding site" evidence="2">
    <location>
        <position position="438"/>
    </location>
    <ligand>
        <name>Mg(2+)</name>
        <dbReference type="ChEBI" id="CHEBI:18420"/>
    </ligand>
</feature>
<feature type="domain" description="VOC" evidence="3">
    <location>
        <begin position="290"/>
        <end position="409"/>
    </location>
</feature>
<gene>
    <name evidence="4" type="ORF">FEZ63_15895</name>
</gene>
<dbReference type="AlphaFoldDB" id="A0A5N3P863"/>
<keyword evidence="2" id="KW-0456">Lyase</keyword>
<dbReference type="GO" id="GO:0046565">
    <property type="term" value="F:3-dehydroshikimate dehydratase activity"/>
    <property type="evidence" value="ECO:0007669"/>
    <property type="project" value="UniProtKB-UniRule"/>
</dbReference>
<dbReference type="CDD" id="cd08342">
    <property type="entry name" value="HPPD_N_like"/>
    <property type="match status" value="1"/>
</dbReference>
<dbReference type="InterPro" id="IPR036237">
    <property type="entry name" value="Xyl_isomerase-like_sf"/>
</dbReference>
<feature type="domain" description="VOC" evidence="3">
    <location>
        <begin position="435"/>
        <end position="584"/>
    </location>
</feature>
<proteinExistence type="inferred from homology"/>
<comment type="cofactor">
    <cofactor evidence="2">
        <name>a divalent metal cation</name>
        <dbReference type="ChEBI" id="CHEBI:60240"/>
    </cofactor>
</comment>
<dbReference type="HAMAP" id="MF_02238">
    <property type="entry name" value="DSD"/>
    <property type="match status" value="1"/>
</dbReference>
<keyword evidence="1 2" id="KW-0479">Metal-binding</keyword>
<dbReference type="Gene3D" id="3.20.20.150">
    <property type="entry name" value="Divalent-metal-dependent TIM barrel enzymes"/>
    <property type="match status" value="1"/>
</dbReference>
<evidence type="ECO:0000259" key="3">
    <source>
        <dbReference type="PROSITE" id="PS51819"/>
    </source>
</evidence>
<dbReference type="Proteomes" id="UP000325684">
    <property type="component" value="Unassembled WGS sequence"/>
</dbReference>
<dbReference type="GO" id="GO:0016853">
    <property type="term" value="F:isomerase activity"/>
    <property type="evidence" value="ECO:0007669"/>
    <property type="project" value="UniProtKB-KW"/>
</dbReference>
<dbReference type="EMBL" id="VCMV01000025">
    <property type="protein sequence ID" value="KAB0265917.1"/>
    <property type="molecule type" value="Genomic_DNA"/>
</dbReference>
<evidence type="ECO:0000256" key="1">
    <source>
        <dbReference type="ARBA" id="ARBA00022723"/>
    </source>
</evidence>
<protein>
    <recommendedName>
        <fullName evidence="2">3-dehydroshikimate dehydratase</fullName>
        <shortName evidence="2">DSD</shortName>
        <ecNumber evidence="2">4.2.1.118</ecNumber>
    </recommendedName>
</protein>
<feature type="binding site" evidence="2">
    <location>
        <position position="134"/>
    </location>
    <ligand>
        <name>a divalent metal cation</name>
        <dbReference type="ChEBI" id="CHEBI:60240"/>
        <note>catalytic</note>
    </ligand>
</feature>
<dbReference type="Pfam" id="PF01261">
    <property type="entry name" value="AP_endonuc_2"/>
    <property type="match status" value="1"/>
</dbReference>
<organism evidence="4 5">
    <name type="scientific">Microvirga brassicacearum</name>
    <dbReference type="NCBI Taxonomy" id="2580413"/>
    <lineage>
        <taxon>Bacteria</taxon>
        <taxon>Pseudomonadati</taxon>
        <taxon>Pseudomonadota</taxon>
        <taxon>Alphaproteobacteria</taxon>
        <taxon>Hyphomicrobiales</taxon>
        <taxon>Methylobacteriaceae</taxon>
        <taxon>Microvirga</taxon>
    </lineage>
</organism>
<keyword evidence="4" id="KW-0670">Pyruvate</keyword>
<dbReference type="Gene3D" id="3.10.180.10">
    <property type="entry name" value="2,3-Dihydroxybiphenyl 1,2-Dioxygenase, domain 1"/>
    <property type="match status" value="2"/>
</dbReference>
<dbReference type="Pfam" id="PF00903">
    <property type="entry name" value="Glyoxalase"/>
    <property type="match status" value="1"/>
</dbReference>
<dbReference type="SUPFAM" id="SSF51658">
    <property type="entry name" value="Xylose isomerase-like"/>
    <property type="match status" value="1"/>
</dbReference>
<dbReference type="EC" id="4.2.1.118" evidence="2"/>
<dbReference type="InterPro" id="IPR029068">
    <property type="entry name" value="Glyas_Bleomycin-R_OHBP_Dase"/>
</dbReference>
<dbReference type="OrthoDB" id="9780241at2"/>
<dbReference type="PANTHER" id="PTHR12110:SF21">
    <property type="entry name" value="XYLOSE ISOMERASE-LIKE TIM BARREL DOMAIN-CONTAINING PROTEIN"/>
    <property type="match status" value="1"/>
</dbReference>
<comment type="similarity">
    <text evidence="2">Belongs to the bacterial two-domain DSD family.</text>
</comment>
<dbReference type="SUPFAM" id="SSF54593">
    <property type="entry name" value="Glyoxalase/Bleomycin resistance protein/Dihydroxybiphenyl dioxygenase"/>
    <property type="match status" value="1"/>
</dbReference>
<evidence type="ECO:0000256" key="2">
    <source>
        <dbReference type="HAMAP-Rule" id="MF_02238"/>
    </source>
</evidence>
<comment type="function">
    <text evidence="2">Catalyzes the conversion of 3-dehydroshikimate to protocatechuate (3,4-dihydroxybenzoate), a common intermediate of quinate and shikimate degradation pathways.</text>
</comment>
<reference evidence="4 5" key="1">
    <citation type="journal article" date="2019" name="Microorganisms">
        <title>Genome Insights into the Novel Species Microvirga brassicacearum, a Rapeseed Endophyte with Biotechnological Potential.</title>
        <authorList>
            <person name="Jimenez-Gomez A."/>
            <person name="Saati-Santamaria Z."/>
            <person name="Igual J.M."/>
            <person name="Rivas R."/>
            <person name="Mateos P.F."/>
            <person name="Garcia-Fraile P."/>
        </authorList>
    </citation>
    <scope>NUCLEOTIDE SEQUENCE [LARGE SCALE GENOMIC DNA]</scope>
    <source>
        <strain evidence="4 5">CDVBN77</strain>
    </source>
</reference>
<feature type="binding site" evidence="2">
    <location>
        <position position="191"/>
    </location>
    <ligand>
        <name>a divalent metal cation</name>
        <dbReference type="ChEBI" id="CHEBI:60240"/>
        <note>catalytic</note>
    </ligand>
</feature>
<keyword evidence="5" id="KW-1185">Reference proteome</keyword>
<comment type="pathway">
    <text evidence="2">Aromatic compound metabolism; 3,4-dihydroxybenzoate biosynthesis.</text>
</comment>
<dbReference type="GO" id="GO:0046279">
    <property type="term" value="P:3,4-dihydroxybenzoate biosynthetic process"/>
    <property type="evidence" value="ECO:0007669"/>
    <property type="project" value="UniProtKB-UniRule"/>
</dbReference>